<proteinExistence type="predicted"/>
<name>A0A6J4RUU8_9ACTN</name>
<reference evidence="2" key="1">
    <citation type="submission" date="2020-02" db="EMBL/GenBank/DDBJ databases">
        <authorList>
            <person name="Meier V. D."/>
        </authorList>
    </citation>
    <scope>NUCLEOTIDE SEQUENCE</scope>
    <source>
        <strain evidence="2">AVDCRST_MAG53</strain>
    </source>
</reference>
<dbReference type="EMBL" id="CADCVR010000025">
    <property type="protein sequence ID" value="CAA9482139.1"/>
    <property type="molecule type" value="Genomic_DNA"/>
</dbReference>
<protein>
    <submittedName>
        <fullName evidence="2">Uncharacterized protein</fullName>
    </submittedName>
</protein>
<dbReference type="AlphaFoldDB" id="A0A6J4RUU8"/>
<organism evidence="2">
    <name type="scientific">uncultured Solirubrobacteraceae bacterium</name>
    <dbReference type="NCBI Taxonomy" id="1162706"/>
    <lineage>
        <taxon>Bacteria</taxon>
        <taxon>Bacillati</taxon>
        <taxon>Actinomycetota</taxon>
        <taxon>Thermoleophilia</taxon>
        <taxon>Solirubrobacterales</taxon>
        <taxon>Solirubrobacteraceae</taxon>
        <taxon>environmental samples</taxon>
    </lineage>
</organism>
<sequence length="55" mass="5184">MGASSGGACQVGASSGGECRVGASSCAPLAGAAFGGRGRRSRTGVSALTGVARRR</sequence>
<evidence type="ECO:0000256" key="1">
    <source>
        <dbReference type="SAM" id="MobiDB-lite"/>
    </source>
</evidence>
<feature type="region of interest" description="Disordered" evidence="1">
    <location>
        <begin position="35"/>
        <end position="55"/>
    </location>
</feature>
<gene>
    <name evidence="2" type="ORF">AVDCRST_MAG53-664</name>
</gene>
<accession>A0A6J4RUU8</accession>
<evidence type="ECO:0000313" key="2">
    <source>
        <dbReference type="EMBL" id="CAA9482139.1"/>
    </source>
</evidence>